<dbReference type="EMBL" id="RJPT01000001">
    <property type="protein sequence ID" value="RSJ84052.1"/>
    <property type="molecule type" value="Genomic_DNA"/>
</dbReference>
<evidence type="ECO:0000313" key="1">
    <source>
        <dbReference type="EMBL" id="RSJ84052.1"/>
    </source>
</evidence>
<evidence type="ECO:0000313" key="2">
    <source>
        <dbReference type="Proteomes" id="UP000272635"/>
    </source>
</evidence>
<sequence length="59" mass="6989">MSELLGAILTLLLFFLAGVCAELFHSWAIAYRRRGYITKRQLRKMEKWLETMEACHDRT</sequence>
<proteinExistence type="predicted"/>
<protein>
    <submittedName>
        <fullName evidence="1">Uncharacterized protein</fullName>
    </submittedName>
</protein>
<reference evidence="1 2" key="1">
    <citation type="submission" date="2018-11" db="EMBL/GenBank/DDBJ databases">
        <title>Species Designations Belie Phenotypic and Genotypic Heterogeneity in Oral Streptococci.</title>
        <authorList>
            <person name="Velsko I."/>
        </authorList>
    </citation>
    <scope>NUCLEOTIDE SEQUENCE [LARGE SCALE GENOMIC DNA]</scope>
    <source>
        <strain evidence="1 2">BCC41</strain>
    </source>
</reference>
<name>A0A428GRH7_STRCR</name>
<organism evidence="1 2">
    <name type="scientific">Streptococcus cristatus</name>
    <dbReference type="NCBI Taxonomy" id="45634"/>
    <lineage>
        <taxon>Bacteria</taxon>
        <taxon>Bacillati</taxon>
        <taxon>Bacillota</taxon>
        <taxon>Bacilli</taxon>
        <taxon>Lactobacillales</taxon>
        <taxon>Streptococcaceae</taxon>
        <taxon>Streptococcus</taxon>
    </lineage>
</organism>
<dbReference type="AlphaFoldDB" id="A0A428GRH7"/>
<dbReference type="Proteomes" id="UP000272635">
    <property type="component" value="Unassembled WGS sequence"/>
</dbReference>
<accession>A0A428GRH7</accession>
<gene>
    <name evidence="1" type="ORF">D8791_02550</name>
</gene>
<comment type="caution">
    <text evidence="1">The sequence shown here is derived from an EMBL/GenBank/DDBJ whole genome shotgun (WGS) entry which is preliminary data.</text>
</comment>